<dbReference type="Proteomes" id="UP000196531">
    <property type="component" value="Unassembled WGS sequence"/>
</dbReference>
<dbReference type="GO" id="GO:0032784">
    <property type="term" value="P:regulation of DNA-templated transcription elongation"/>
    <property type="evidence" value="ECO:0007669"/>
    <property type="project" value="InterPro"/>
</dbReference>
<feature type="domain" description="Transcription elongation factor GreA/GreB C-terminal" evidence="1">
    <location>
        <begin position="82"/>
        <end position="157"/>
    </location>
</feature>
<gene>
    <name evidence="2" type="ORF">A9Q84_01695</name>
</gene>
<sequence>MNKKLIIEKLIEQLNVELDKAKGAYATSKNLTQDSEFKAESKWDTRSIEAGYLAGAQKVRVDELEMDVKMIEDLGDEKNNKKSTIGIGSLVEINLNGNSKKYFIAPTAGGTMINIDGEVLLVISVFSPIGNAVMDLVGGDSFELEMGGTNREYEVVSFC</sequence>
<dbReference type="InterPro" id="IPR001437">
    <property type="entry name" value="Tscrpt_elong_fac_GreA/B_C"/>
</dbReference>
<dbReference type="Gene3D" id="3.10.50.30">
    <property type="entry name" value="Transcription elongation factor, GreA/GreB, C-terminal domain"/>
    <property type="match status" value="1"/>
</dbReference>
<evidence type="ECO:0000313" key="3">
    <source>
        <dbReference type="Proteomes" id="UP000196531"/>
    </source>
</evidence>
<dbReference type="AlphaFoldDB" id="A0A1Y5FHS9"/>
<dbReference type="Pfam" id="PF01272">
    <property type="entry name" value="GreA_GreB"/>
    <property type="match status" value="1"/>
</dbReference>
<organism evidence="2 3">
    <name type="scientific">Halobacteriovorax marinus</name>
    <dbReference type="NCBI Taxonomy" id="97084"/>
    <lineage>
        <taxon>Bacteria</taxon>
        <taxon>Pseudomonadati</taxon>
        <taxon>Bdellovibrionota</taxon>
        <taxon>Bacteriovoracia</taxon>
        <taxon>Bacteriovoracales</taxon>
        <taxon>Halobacteriovoraceae</taxon>
        <taxon>Halobacteriovorax</taxon>
    </lineage>
</organism>
<dbReference type="InterPro" id="IPR036953">
    <property type="entry name" value="GreA/GreB_C_sf"/>
</dbReference>
<name>A0A1Y5FHS9_9BACT</name>
<dbReference type="SUPFAM" id="SSF54534">
    <property type="entry name" value="FKBP-like"/>
    <property type="match status" value="1"/>
</dbReference>
<protein>
    <recommendedName>
        <fullName evidence="1">Transcription elongation factor GreA/GreB C-terminal domain-containing protein</fullName>
    </recommendedName>
</protein>
<dbReference type="EMBL" id="MAAO01000002">
    <property type="protein sequence ID" value="OUR99765.1"/>
    <property type="molecule type" value="Genomic_DNA"/>
</dbReference>
<comment type="caution">
    <text evidence="2">The sequence shown here is derived from an EMBL/GenBank/DDBJ whole genome shotgun (WGS) entry which is preliminary data.</text>
</comment>
<reference evidence="3" key="1">
    <citation type="journal article" date="2017" name="Proc. Natl. Acad. Sci. U.S.A.">
        <title>Simulation of Deepwater Horizon oil plume reveals substrate specialization within a complex community of hydrocarbon-degraders.</title>
        <authorList>
            <person name="Hu P."/>
            <person name="Dubinsky E.A."/>
            <person name="Probst A.J."/>
            <person name="Wang J."/>
            <person name="Sieber C.M.K."/>
            <person name="Tom L.M."/>
            <person name="Gardinali P."/>
            <person name="Banfield J.F."/>
            <person name="Atlas R.M."/>
            <person name="Andersen G.L."/>
        </authorList>
    </citation>
    <scope>NUCLEOTIDE SEQUENCE [LARGE SCALE GENOMIC DNA]</scope>
</reference>
<proteinExistence type="predicted"/>
<evidence type="ECO:0000259" key="1">
    <source>
        <dbReference type="Pfam" id="PF01272"/>
    </source>
</evidence>
<accession>A0A1Y5FHS9</accession>
<dbReference type="GO" id="GO:0003677">
    <property type="term" value="F:DNA binding"/>
    <property type="evidence" value="ECO:0007669"/>
    <property type="project" value="InterPro"/>
</dbReference>
<evidence type="ECO:0000313" key="2">
    <source>
        <dbReference type="EMBL" id="OUR99765.1"/>
    </source>
</evidence>